<dbReference type="GO" id="GO:0042802">
    <property type="term" value="F:identical protein binding"/>
    <property type="evidence" value="ECO:0007669"/>
    <property type="project" value="UniProtKB-ARBA"/>
</dbReference>
<evidence type="ECO:0000256" key="8">
    <source>
        <dbReference type="ARBA" id="ARBA00022694"/>
    </source>
</evidence>
<dbReference type="SMART" id="SM00358">
    <property type="entry name" value="DSRM"/>
    <property type="match status" value="1"/>
</dbReference>
<dbReference type="PANTHER" id="PTHR11207">
    <property type="entry name" value="RIBONUCLEASE III"/>
    <property type="match status" value="1"/>
</dbReference>
<evidence type="ECO:0000256" key="5">
    <source>
        <dbReference type="ARBA" id="ARBA00022490"/>
    </source>
</evidence>
<dbReference type="PROSITE" id="PS50137">
    <property type="entry name" value="DS_RBD"/>
    <property type="match status" value="1"/>
</dbReference>
<dbReference type="Proteomes" id="UP000321199">
    <property type="component" value="Chromosome"/>
</dbReference>
<dbReference type="GO" id="GO:0008033">
    <property type="term" value="P:tRNA processing"/>
    <property type="evidence" value="ECO:0007669"/>
    <property type="project" value="UniProtKB-KW"/>
</dbReference>
<evidence type="ECO:0000256" key="15">
    <source>
        <dbReference type="HAMAP-Rule" id="MF_00104"/>
    </source>
</evidence>
<evidence type="ECO:0000256" key="2">
    <source>
        <dbReference type="ARBA" id="ARBA00004496"/>
    </source>
</evidence>
<feature type="binding site" evidence="15">
    <location>
        <position position="41"/>
    </location>
    <ligand>
        <name>Mg(2+)</name>
        <dbReference type="ChEBI" id="CHEBI:18420"/>
    </ligand>
</feature>
<dbReference type="SUPFAM" id="SSF54768">
    <property type="entry name" value="dsRNA-binding domain-like"/>
    <property type="match status" value="1"/>
</dbReference>
<dbReference type="EC" id="3.1.26.3" evidence="15"/>
<dbReference type="FunFam" id="1.10.1520.10:FF:000001">
    <property type="entry name" value="Ribonuclease 3"/>
    <property type="match status" value="1"/>
</dbReference>
<evidence type="ECO:0000256" key="3">
    <source>
        <dbReference type="ARBA" id="ARBA00010183"/>
    </source>
</evidence>
<dbReference type="Pfam" id="PF00035">
    <property type="entry name" value="dsrm"/>
    <property type="match status" value="1"/>
</dbReference>
<evidence type="ECO:0000256" key="11">
    <source>
        <dbReference type="ARBA" id="ARBA00022759"/>
    </source>
</evidence>
<dbReference type="InterPro" id="IPR014720">
    <property type="entry name" value="dsRBD_dom"/>
</dbReference>
<gene>
    <name evidence="15" type="primary">rnc</name>
    <name evidence="18" type="ORF">FOZ74_03510</name>
</gene>
<dbReference type="RefSeq" id="WP_146911770.1">
    <property type="nucleotide sequence ID" value="NZ_CP042344.1"/>
</dbReference>
<evidence type="ECO:0000256" key="14">
    <source>
        <dbReference type="ARBA" id="ARBA00022884"/>
    </source>
</evidence>
<dbReference type="CDD" id="cd10845">
    <property type="entry name" value="DSRM_RNAse_III_family"/>
    <property type="match status" value="1"/>
</dbReference>
<proteinExistence type="inferred from homology"/>
<evidence type="ECO:0000256" key="13">
    <source>
        <dbReference type="ARBA" id="ARBA00022842"/>
    </source>
</evidence>
<dbReference type="GO" id="GO:0004525">
    <property type="term" value="F:ribonuclease III activity"/>
    <property type="evidence" value="ECO:0007669"/>
    <property type="project" value="UniProtKB-UniRule"/>
</dbReference>
<keyword evidence="15" id="KW-0699">rRNA-binding</keyword>
<evidence type="ECO:0000256" key="10">
    <source>
        <dbReference type="ARBA" id="ARBA00022723"/>
    </source>
</evidence>
<sequence length="227" mass="24828">MPSDLLDALQQRLQHRFADTGLLLRALTHRSFGAEHNERLEFLGDAVLELAVSTLLYTRMQQLPEGELSRVRALLVRQDSLHGIALRLQLPAALRLGEGEARSGGRERPSILADAVEALIGAVFLDAGYDSATALVGRLFEGVRLDGQLQASAKDAKTALQEWLQGRRMQLPRYAVVGTSGAAHHQVFDVDCEVAEWSLSERGQGATRRAAEQEAAKAMLQRLKAGQ</sequence>
<feature type="domain" description="DRBM" evidence="16">
    <location>
        <begin position="155"/>
        <end position="225"/>
    </location>
</feature>
<keyword evidence="10 15" id="KW-0479">Metal-binding</keyword>
<evidence type="ECO:0000256" key="9">
    <source>
        <dbReference type="ARBA" id="ARBA00022722"/>
    </source>
</evidence>
<dbReference type="SUPFAM" id="SSF69065">
    <property type="entry name" value="RNase III domain-like"/>
    <property type="match status" value="1"/>
</dbReference>
<dbReference type="PROSITE" id="PS00517">
    <property type="entry name" value="RNASE_3_1"/>
    <property type="match status" value="1"/>
</dbReference>
<keyword evidence="13 15" id="KW-0460">Magnesium</keyword>
<dbReference type="PANTHER" id="PTHR11207:SF0">
    <property type="entry name" value="RIBONUCLEASE 3"/>
    <property type="match status" value="1"/>
</dbReference>
<dbReference type="Pfam" id="PF14622">
    <property type="entry name" value="Ribonucleas_3_3"/>
    <property type="match status" value="1"/>
</dbReference>
<accession>A0A5B8RRJ4</accession>
<name>A0A5B8RRJ4_9BURK</name>
<comment type="similarity">
    <text evidence="3">Belongs to the ribonuclease III family.</text>
</comment>
<dbReference type="CDD" id="cd00593">
    <property type="entry name" value="RIBOc"/>
    <property type="match status" value="1"/>
</dbReference>
<dbReference type="PROSITE" id="PS50142">
    <property type="entry name" value="RNASE_3_2"/>
    <property type="match status" value="1"/>
</dbReference>
<comment type="catalytic activity">
    <reaction evidence="1 15">
        <text>Endonucleolytic cleavage to 5'-phosphomonoester.</text>
        <dbReference type="EC" id="3.1.26.3"/>
    </reaction>
</comment>
<dbReference type="EMBL" id="CP042344">
    <property type="protein sequence ID" value="QEA12176.1"/>
    <property type="molecule type" value="Genomic_DNA"/>
</dbReference>
<evidence type="ECO:0000256" key="7">
    <source>
        <dbReference type="ARBA" id="ARBA00022664"/>
    </source>
</evidence>
<comment type="function">
    <text evidence="15">Digests double-stranded RNA. Involved in the processing of primary rRNA transcript to yield the immediate precursors to the large and small rRNAs (23S and 16S). Processes some mRNAs, and tRNAs when they are encoded in the rRNA operon. Processes pre-crRNA and tracrRNA of type II CRISPR loci if present in the organism.</text>
</comment>
<keyword evidence="8 15" id="KW-0819">tRNA processing</keyword>
<dbReference type="InterPro" id="IPR000999">
    <property type="entry name" value="RNase_III_dom"/>
</dbReference>
<dbReference type="KEGG" id="cof:FOZ74_03510"/>
<dbReference type="GO" id="GO:0003725">
    <property type="term" value="F:double-stranded RNA binding"/>
    <property type="evidence" value="ECO:0007669"/>
    <property type="project" value="TreeGrafter"/>
</dbReference>
<dbReference type="GO" id="GO:0006397">
    <property type="term" value="P:mRNA processing"/>
    <property type="evidence" value="ECO:0007669"/>
    <property type="project" value="UniProtKB-UniRule"/>
</dbReference>
<feature type="active site" evidence="15">
    <location>
        <position position="45"/>
    </location>
</feature>
<evidence type="ECO:0000256" key="4">
    <source>
        <dbReference type="ARBA" id="ARBA00011738"/>
    </source>
</evidence>
<keyword evidence="5 15" id="KW-0963">Cytoplasm</keyword>
<dbReference type="OrthoDB" id="9805026at2"/>
<dbReference type="Gene3D" id="1.10.1520.10">
    <property type="entry name" value="Ribonuclease III domain"/>
    <property type="match status" value="1"/>
</dbReference>
<evidence type="ECO:0000313" key="19">
    <source>
        <dbReference type="Proteomes" id="UP000321199"/>
    </source>
</evidence>
<keyword evidence="14 15" id="KW-0694">RNA-binding</keyword>
<dbReference type="InterPro" id="IPR036389">
    <property type="entry name" value="RNase_III_sf"/>
</dbReference>
<feature type="binding site" evidence="15">
    <location>
        <position position="114"/>
    </location>
    <ligand>
        <name>Mg(2+)</name>
        <dbReference type="ChEBI" id="CHEBI:18420"/>
    </ligand>
</feature>
<reference evidence="18 19" key="1">
    <citation type="submission" date="2019-07" db="EMBL/GenBank/DDBJ databases">
        <title>Complete genome sequence of Comamonas sp. NLF 7-7 isolated from livestock.</title>
        <authorList>
            <person name="Kim D.H."/>
            <person name="Kim J.G."/>
        </authorList>
    </citation>
    <scope>NUCLEOTIDE SEQUENCE [LARGE SCALE GENOMIC DNA]</scope>
    <source>
        <strain evidence="18 19">NLF 7-7</strain>
    </source>
</reference>
<evidence type="ECO:0000259" key="17">
    <source>
        <dbReference type="PROSITE" id="PS50142"/>
    </source>
</evidence>
<evidence type="ECO:0000256" key="12">
    <source>
        <dbReference type="ARBA" id="ARBA00022801"/>
    </source>
</evidence>
<dbReference type="GO" id="GO:0019843">
    <property type="term" value="F:rRNA binding"/>
    <property type="evidence" value="ECO:0007669"/>
    <property type="project" value="UniProtKB-KW"/>
</dbReference>
<dbReference type="GO" id="GO:0010468">
    <property type="term" value="P:regulation of gene expression"/>
    <property type="evidence" value="ECO:0007669"/>
    <property type="project" value="TreeGrafter"/>
</dbReference>
<dbReference type="GO" id="GO:0005737">
    <property type="term" value="C:cytoplasm"/>
    <property type="evidence" value="ECO:0007669"/>
    <property type="project" value="UniProtKB-SubCell"/>
</dbReference>
<dbReference type="AlphaFoldDB" id="A0A5B8RRJ4"/>
<protein>
    <recommendedName>
        <fullName evidence="15">Ribonuclease 3</fullName>
        <ecNumber evidence="15">3.1.26.3</ecNumber>
    </recommendedName>
    <alternativeName>
        <fullName evidence="15">Ribonuclease III</fullName>
        <shortName evidence="15">RNase III</shortName>
    </alternativeName>
</protein>
<evidence type="ECO:0000256" key="1">
    <source>
        <dbReference type="ARBA" id="ARBA00000109"/>
    </source>
</evidence>
<evidence type="ECO:0000313" key="18">
    <source>
        <dbReference type="EMBL" id="QEA12176.1"/>
    </source>
</evidence>
<evidence type="ECO:0000259" key="16">
    <source>
        <dbReference type="PROSITE" id="PS50137"/>
    </source>
</evidence>
<comment type="cofactor">
    <cofactor evidence="15">
        <name>Mg(2+)</name>
        <dbReference type="ChEBI" id="CHEBI:18420"/>
    </cofactor>
</comment>
<feature type="domain" description="RNase III" evidence="17">
    <location>
        <begin position="6"/>
        <end position="128"/>
    </location>
</feature>
<keyword evidence="11 15" id="KW-0255">Endonuclease</keyword>
<keyword evidence="7 15" id="KW-0507">mRNA processing</keyword>
<keyword evidence="9 15" id="KW-0540">Nuclease</keyword>
<feature type="active site" evidence="15">
    <location>
        <position position="117"/>
    </location>
</feature>
<keyword evidence="12 15" id="KW-0378">Hydrolase</keyword>
<evidence type="ECO:0000256" key="6">
    <source>
        <dbReference type="ARBA" id="ARBA00022552"/>
    </source>
</evidence>
<dbReference type="InterPro" id="IPR011907">
    <property type="entry name" value="RNase_III"/>
</dbReference>
<dbReference type="HAMAP" id="MF_00104">
    <property type="entry name" value="RNase_III"/>
    <property type="match status" value="1"/>
</dbReference>
<keyword evidence="19" id="KW-1185">Reference proteome</keyword>
<dbReference type="Gene3D" id="3.30.160.20">
    <property type="match status" value="1"/>
</dbReference>
<feature type="binding site" evidence="15">
    <location>
        <position position="117"/>
    </location>
    <ligand>
        <name>Mg(2+)</name>
        <dbReference type="ChEBI" id="CHEBI:18420"/>
    </ligand>
</feature>
<organism evidence="18 19">
    <name type="scientific">Comamonas flocculans</name>
    <dbReference type="NCBI Taxonomy" id="2597701"/>
    <lineage>
        <taxon>Bacteria</taxon>
        <taxon>Pseudomonadati</taxon>
        <taxon>Pseudomonadota</taxon>
        <taxon>Betaproteobacteria</taxon>
        <taxon>Burkholderiales</taxon>
        <taxon>Comamonadaceae</taxon>
        <taxon>Comamonas</taxon>
    </lineage>
</organism>
<dbReference type="NCBIfam" id="TIGR02191">
    <property type="entry name" value="RNaseIII"/>
    <property type="match status" value="1"/>
</dbReference>
<comment type="subcellular location">
    <subcellularLocation>
        <location evidence="2 15">Cytoplasm</location>
    </subcellularLocation>
</comment>
<keyword evidence="6 15" id="KW-0698">rRNA processing</keyword>
<dbReference type="FunFam" id="3.30.160.20:FF:000003">
    <property type="entry name" value="Ribonuclease 3"/>
    <property type="match status" value="1"/>
</dbReference>
<dbReference type="SMART" id="SM00535">
    <property type="entry name" value="RIBOc"/>
    <property type="match status" value="1"/>
</dbReference>
<comment type="subunit">
    <text evidence="4 15">Homodimer.</text>
</comment>
<dbReference type="GO" id="GO:0006364">
    <property type="term" value="P:rRNA processing"/>
    <property type="evidence" value="ECO:0007669"/>
    <property type="project" value="UniProtKB-UniRule"/>
</dbReference>
<dbReference type="GO" id="GO:0046872">
    <property type="term" value="F:metal ion binding"/>
    <property type="evidence" value="ECO:0007669"/>
    <property type="project" value="UniProtKB-KW"/>
</dbReference>